<name>A0A843V8H1_COLES</name>
<accession>A0A843V8H1</accession>
<protein>
    <recommendedName>
        <fullName evidence="2">LOB domain-containing protein</fullName>
    </recommendedName>
</protein>
<dbReference type="OrthoDB" id="1137559at2759"/>
<evidence type="ECO:0000313" key="4">
    <source>
        <dbReference type="Proteomes" id="UP000652761"/>
    </source>
</evidence>
<sequence length="212" mass="23725">LQQQRLRLQELASSDVPGRSSCRVSIVVCMDSQALGRHKFDQPCAACRLLHRKCGADCTLAPYFPPDDPEKFARVHKVFGASNVIKMLQTVEEADREDAVKSLVYEAHARMRDPVYGSTGALFYLQNHVQDLAVQLETTRAQILEFQTRRDQMLSALLAIPGQLNYPPVYFPAVDDMVTMEYTDVISSSLDRDSAYFSEPIQCGSPGYCQAV</sequence>
<dbReference type="Proteomes" id="UP000652761">
    <property type="component" value="Unassembled WGS sequence"/>
</dbReference>
<comment type="caution">
    <text evidence="3">The sequence shown here is derived from an EMBL/GenBank/DDBJ whole genome shotgun (WGS) entry which is preliminary data.</text>
</comment>
<reference evidence="3" key="1">
    <citation type="submission" date="2017-07" db="EMBL/GenBank/DDBJ databases">
        <title>Taro Niue Genome Assembly and Annotation.</title>
        <authorList>
            <person name="Atibalentja N."/>
            <person name="Keating K."/>
            <person name="Fields C.J."/>
        </authorList>
    </citation>
    <scope>NUCLEOTIDE SEQUENCE</scope>
    <source>
        <strain evidence="3">Niue_2</strain>
        <tissue evidence="3">Leaf</tissue>
    </source>
</reference>
<keyword evidence="4" id="KW-1185">Reference proteome</keyword>
<dbReference type="EMBL" id="NMUH01001188">
    <property type="protein sequence ID" value="MQL89894.1"/>
    <property type="molecule type" value="Genomic_DNA"/>
</dbReference>
<comment type="similarity">
    <text evidence="1">Belongs to the LOB domain-containing protein family.</text>
</comment>
<feature type="non-terminal residue" evidence="3">
    <location>
        <position position="1"/>
    </location>
</feature>
<gene>
    <name evidence="3" type="ORF">Taro_022483</name>
</gene>
<evidence type="ECO:0000259" key="2">
    <source>
        <dbReference type="PROSITE" id="PS50891"/>
    </source>
</evidence>
<feature type="domain" description="LOB" evidence="2">
    <location>
        <begin position="42"/>
        <end position="143"/>
    </location>
</feature>
<dbReference type="AlphaFoldDB" id="A0A843V8H1"/>
<dbReference type="PROSITE" id="PS50891">
    <property type="entry name" value="LOB"/>
    <property type="match status" value="1"/>
</dbReference>
<evidence type="ECO:0000256" key="1">
    <source>
        <dbReference type="ARBA" id="ARBA00005474"/>
    </source>
</evidence>
<proteinExistence type="inferred from homology"/>
<dbReference type="PANTHER" id="PTHR31301:SF77">
    <property type="entry name" value="LOB DOMAIN-CONTAINING PROTEIN 1-LIKE"/>
    <property type="match status" value="1"/>
</dbReference>
<organism evidence="3 4">
    <name type="scientific">Colocasia esculenta</name>
    <name type="common">Wild taro</name>
    <name type="synonym">Arum esculentum</name>
    <dbReference type="NCBI Taxonomy" id="4460"/>
    <lineage>
        <taxon>Eukaryota</taxon>
        <taxon>Viridiplantae</taxon>
        <taxon>Streptophyta</taxon>
        <taxon>Embryophyta</taxon>
        <taxon>Tracheophyta</taxon>
        <taxon>Spermatophyta</taxon>
        <taxon>Magnoliopsida</taxon>
        <taxon>Liliopsida</taxon>
        <taxon>Araceae</taxon>
        <taxon>Aroideae</taxon>
        <taxon>Colocasieae</taxon>
        <taxon>Colocasia</taxon>
    </lineage>
</organism>
<dbReference type="InterPro" id="IPR004883">
    <property type="entry name" value="LOB"/>
</dbReference>
<dbReference type="PANTHER" id="PTHR31301">
    <property type="entry name" value="LOB DOMAIN-CONTAINING PROTEIN 4-RELATED"/>
    <property type="match status" value="1"/>
</dbReference>
<dbReference type="Pfam" id="PF03195">
    <property type="entry name" value="LOB"/>
    <property type="match status" value="1"/>
</dbReference>
<evidence type="ECO:0000313" key="3">
    <source>
        <dbReference type="EMBL" id="MQL89894.1"/>
    </source>
</evidence>